<keyword evidence="2 3" id="KW-0802">TPR repeat</keyword>
<dbReference type="SUPFAM" id="SSF48452">
    <property type="entry name" value="TPR-like"/>
    <property type="match status" value="3"/>
</dbReference>
<dbReference type="Pfam" id="PF12770">
    <property type="entry name" value="CHAT"/>
    <property type="match status" value="1"/>
</dbReference>
<keyword evidence="4" id="KW-0732">Signal</keyword>
<comment type="caution">
    <text evidence="6">The sequence shown here is derived from an EMBL/GenBank/DDBJ whole genome shotgun (WGS) entry which is preliminary data.</text>
</comment>
<dbReference type="Gene3D" id="1.25.40.10">
    <property type="entry name" value="Tetratricopeptide repeat domain"/>
    <property type="match status" value="5"/>
</dbReference>
<dbReference type="RefSeq" id="WP_250931221.1">
    <property type="nucleotide sequence ID" value="NZ_JAMQBK010000062.1"/>
</dbReference>
<dbReference type="InterPro" id="IPR019734">
    <property type="entry name" value="TPR_rpt"/>
</dbReference>
<gene>
    <name evidence="6" type="ORF">NB063_22855</name>
</gene>
<evidence type="ECO:0000256" key="2">
    <source>
        <dbReference type="ARBA" id="ARBA00022803"/>
    </source>
</evidence>
<accession>A0ABT0U960</accession>
<dbReference type="Proteomes" id="UP001202961">
    <property type="component" value="Unassembled WGS sequence"/>
</dbReference>
<dbReference type="PROSITE" id="PS50005">
    <property type="entry name" value="TPR"/>
    <property type="match status" value="1"/>
</dbReference>
<evidence type="ECO:0000256" key="1">
    <source>
        <dbReference type="ARBA" id="ARBA00022737"/>
    </source>
</evidence>
<feature type="repeat" description="TPR" evidence="3">
    <location>
        <begin position="607"/>
        <end position="640"/>
    </location>
</feature>
<name>A0ABT0U960_9BACT</name>
<evidence type="ECO:0000256" key="4">
    <source>
        <dbReference type="SAM" id="SignalP"/>
    </source>
</evidence>
<feature type="signal peptide" evidence="4">
    <location>
        <begin position="1"/>
        <end position="21"/>
    </location>
</feature>
<feature type="chain" id="PRO_5045602171" evidence="4">
    <location>
        <begin position="22"/>
        <end position="1343"/>
    </location>
</feature>
<proteinExistence type="predicted"/>
<dbReference type="PANTHER" id="PTHR45641">
    <property type="entry name" value="TETRATRICOPEPTIDE REPEAT PROTEIN (AFU_ORTHOLOGUE AFUA_6G03870)"/>
    <property type="match status" value="1"/>
</dbReference>
<dbReference type="InterPro" id="IPR011990">
    <property type="entry name" value="TPR-like_helical_dom_sf"/>
</dbReference>
<dbReference type="InterPro" id="IPR024983">
    <property type="entry name" value="CHAT_dom"/>
</dbReference>
<dbReference type="Pfam" id="PF13176">
    <property type="entry name" value="TPR_7"/>
    <property type="match status" value="1"/>
</dbReference>
<reference evidence="6 7" key="1">
    <citation type="journal article" date="2022" name="Syst. Appl. Microbiol.">
        <title>Rhodopirellula aestuarii sp. nov., a novel member of the genus Rhodopirellula isolated from brackish sediments collected in the Tagus River estuary, Portugal.</title>
        <authorList>
            <person name="Vitorino I.R."/>
            <person name="Klimek D."/>
            <person name="Calusinska M."/>
            <person name="Lobo-da-Cunha A."/>
            <person name="Vasconcelos V."/>
            <person name="Lage O.M."/>
        </authorList>
    </citation>
    <scope>NUCLEOTIDE SEQUENCE [LARGE SCALE GENOMIC DNA]</scope>
    <source>
        <strain evidence="6 7">ICT_H3.1</strain>
    </source>
</reference>
<evidence type="ECO:0000313" key="7">
    <source>
        <dbReference type="Proteomes" id="UP001202961"/>
    </source>
</evidence>
<protein>
    <submittedName>
        <fullName evidence="6">CHAT domain-containing protein</fullName>
    </submittedName>
</protein>
<feature type="domain" description="CHAT" evidence="5">
    <location>
        <begin position="985"/>
        <end position="1341"/>
    </location>
</feature>
<dbReference type="PANTHER" id="PTHR45641:SF19">
    <property type="entry name" value="NEPHROCYSTIN-3"/>
    <property type="match status" value="1"/>
</dbReference>
<dbReference type="EMBL" id="JAMQBK010000062">
    <property type="protein sequence ID" value="MCM2373462.1"/>
    <property type="molecule type" value="Genomic_DNA"/>
</dbReference>
<dbReference type="Pfam" id="PF13424">
    <property type="entry name" value="TPR_12"/>
    <property type="match status" value="3"/>
</dbReference>
<organism evidence="6 7">
    <name type="scientific">Aporhodopirellula aestuarii</name>
    <dbReference type="NCBI Taxonomy" id="2950107"/>
    <lineage>
        <taxon>Bacteria</taxon>
        <taxon>Pseudomonadati</taxon>
        <taxon>Planctomycetota</taxon>
        <taxon>Planctomycetia</taxon>
        <taxon>Pirellulales</taxon>
        <taxon>Pirellulaceae</taxon>
        <taxon>Aporhodopirellula</taxon>
    </lineage>
</organism>
<dbReference type="SMART" id="SM00028">
    <property type="entry name" value="TPR"/>
    <property type="match status" value="11"/>
</dbReference>
<dbReference type="Pfam" id="PF13374">
    <property type="entry name" value="TPR_10"/>
    <property type="match status" value="1"/>
</dbReference>
<evidence type="ECO:0000313" key="6">
    <source>
        <dbReference type="EMBL" id="MCM2373462.1"/>
    </source>
</evidence>
<keyword evidence="1" id="KW-0677">Repeat</keyword>
<evidence type="ECO:0000259" key="5">
    <source>
        <dbReference type="Pfam" id="PF12770"/>
    </source>
</evidence>
<keyword evidence="7" id="KW-1185">Reference proteome</keyword>
<evidence type="ECO:0000256" key="3">
    <source>
        <dbReference type="PROSITE-ProRule" id="PRU00339"/>
    </source>
</evidence>
<sequence>MRRSRFGLWFVLIGMVATAFAADGPEGTNEPLSPTSVSTSDPLLEAKSLFAKQQGQAAIAAAEAVLPRIGEAPDEPHWVTPLTWLAARYEEQGDWTGALKNWQRAYNAQVALAGREHWRSLGIGAEIGFVQGVLNREESHQNKIQDAGERLFKAKSLREQGKSDEAVRLLRQVLESYEQTGFTNSHRYGLTLMELGICFREQDELDQSETRLRQGMEVIASMVGDYHPLTAECMAELAWVFHSRSETFLTRQWMRWSAESLQQTVGEQDRRFILRVEHLAMMLTQQLDYDSALDLLKFALGLRENLSGKGSPTYIKTLTNLAAVFVLRGELQNAEPLLQESLAYYESARHNDPSGYANALNYQFYIAMQRQDMLTAEKLMLRKIEQLALAGDTPPIQLAQDYKSLGAVQLGLDKCVRALDAINQSLRIHEEIGDTSSLQYAQTQVHLAIAYQALGQIEAARKTYEVAVAVFVDSQQTLTDEYAVCLENMAHLEEQQGQYVRAEHAYTLALEVREKISGKDSFEYLSAMAQIAKLTADRGYVTSAREKWTQLSRLVEESQGTSSEAYVYCLLGTARTYRDDDPRKLQELKKAIATAKSVAGEQSFVFREGLDELGKYHASQGEIEEAIEVFRRLARIEKEFVGEQSRSHLQTLSSLARMYLRQQDWEQSTLLFEQILAHQQRRCGEENLVTIQARAELAEALVQAGEFSKVTKHYAENARVSEQLYGKHAFETIRYWVALADNHMRLKNQSEAEKLYREMLQRELKSSQTEAVRWSIVQHVRSSGLRRHLLNAILTLSRERPTQASENYRFVLAWKGQQLSSNLQARSQGDPEVKAQLAELQRLDTLLSAHLLQDTDPIDPLSWQRKGEQLMQEKERVASLLSQQANRMANQASTVDVQAVIESLPHDVVLVDIVEFQSDPWRQPSRRAGGQDSQQDDRNLVAFLLGSGFPIQAVHLGPSAKIDEQINLWRNDFGNSRDSHQAGVDLRRLLWEPLLPFVRQAQHVLICPDGPVTQIPLGALPGAKPGTYLIEETSLSVWPAARVLPDLLTEDGWRDEERSILLVGGVNYDSDVLGESAGTGDSPTPSREPAMKFRPLPGAEQEIRQIHDLHQELWPQEKRESLTQDEPIESVIRDRLPHYQYVHLATHGFYFPAQAASVTVKNEFVDELISLFIDRMQNLAQSPGILSGMALAGANRPYAEFDGVLTAEEVVSLDLSRVQLVVLSACETGLGFDLHASSEGLFGLQRAFHVAGARSAIASLWTVPDQGTRELMERFYANLWERKMGKAAALREAQLWILNDHRSVEDVDSSRGLTAIDEQTERSVPKRLPPYHWAAFTLSGDWR</sequence>